<dbReference type="GO" id="GO:0004222">
    <property type="term" value="F:metalloendopeptidase activity"/>
    <property type="evidence" value="ECO:0007669"/>
    <property type="project" value="UniProtKB-UniRule"/>
</dbReference>
<evidence type="ECO:0000256" key="26">
    <source>
        <dbReference type="PROSITE-ProRule" id="PRU00076"/>
    </source>
</evidence>
<dbReference type="PROSITE" id="PS51864">
    <property type="entry name" value="ASTACIN"/>
    <property type="match status" value="1"/>
</dbReference>
<dbReference type="PROSITE" id="PS50026">
    <property type="entry name" value="EGF_3"/>
    <property type="match status" value="1"/>
</dbReference>
<evidence type="ECO:0000259" key="31">
    <source>
        <dbReference type="PROSITE" id="PS50060"/>
    </source>
</evidence>
<dbReference type="GO" id="GO:0008270">
    <property type="term" value="F:zinc ion binding"/>
    <property type="evidence" value="ECO:0007669"/>
    <property type="project" value="UniProtKB-UniRule"/>
</dbReference>
<dbReference type="InterPro" id="IPR024079">
    <property type="entry name" value="MetalloPept_cat_dom_sf"/>
</dbReference>
<dbReference type="InterPro" id="IPR000742">
    <property type="entry name" value="EGF"/>
</dbReference>
<evidence type="ECO:0000256" key="21">
    <source>
        <dbReference type="ARBA" id="ARBA00056934"/>
    </source>
</evidence>
<evidence type="ECO:0000256" key="29">
    <source>
        <dbReference type="SAM" id="Phobius"/>
    </source>
</evidence>
<keyword evidence="5 26" id="KW-0245">EGF-like domain</keyword>
<dbReference type="PROSITE" id="PS00740">
    <property type="entry name" value="MAM_1"/>
    <property type="match status" value="1"/>
</dbReference>
<evidence type="ECO:0000256" key="27">
    <source>
        <dbReference type="PROSITE-ProRule" id="PRU01211"/>
    </source>
</evidence>
<evidence type="ECO:0000256" key="14">
    <source>
        <dbReference type="ARBA" id="ARBA00023049"/>
    </source>
</evidence>
<evidence type="ECO:0000256" key="23">
    <source>
        <dbReference type="PIRNR" id="PIRNR001196"/>
    </source>
</evidence>
<feature type="chain" id="PRO_5034993122" description="Meprin A subunit" evidence="28">
    <location>
        <begin position="23"/>
        <end position="725"/>
    </location>
</feature>
<evidence type="ECO:0000256" key="28">
    <source>
        <dbReference type="RuleBase" id="RU361183"/>
    </source>
</evidence>
<evidence type="ECO:0000256" key="9">
    <source>
        <dbReference type="ARBA" id="ARBA00022723"/>
    </source>
</evidence>
<feature type="domain" description="Peptidase M12A" evidence="33">
    <location>
        <begin position="55"/>
        <end position="249"/>
    </location>
</feature>
<reference evidence="34" key="2">
    <citation type="submission" date="2025-09" db="UniProtKB">
        <authorList>
            <consortium name="Ensembl"/>
        </authorList>
    </citation>
    <scope>IDENTIFICATION</scope>
</reference>
<keyword evidence="19" id="KW-0395">Inflammatory response</keyword>
<comment type="subcellular location">
    <subcellularLocation>
        <location evidence="1">Cell membrane</location>
        <topology evidence="1">Single-pass type I membrane protein</topology>
    </subcellularLocation>
    <subcellularLocation>
        <location evidence="2">Secreted</location>
    </subcellularLocation>
</comment>
<evidence type="ECO:0000256" key="2">
    <source>
        <dbReference type="ARBA" id="ARBA00004613"/>
    </source>
</evidence>
<dbReference type="SMART" id="SM00235">
    <property type="entry name" value="ZnMc"/>
    <property type="match status" value="1"/>
</dbReference>
<dbReference type="Gene3D" id="2.60.120.200">
    <property type="match status" value="1"/>
</dbReference>
<keyword evidence="4" id="KW-0964">Secreted</keyword>
<evidence type="ECO:0000313" key="35">
    <source>
        <dbReference type="Proteomes" id="UP000694381"/>
    </source>
</evidence>
<evidence type="ECO:0000259" key="33">
    <source>
        <dbReference type="PROSITE" id="PS51864"/>
    </source>
</evidence>
<dbReference type="AlphaFoldDB" id="A0A8C6W4W2"/>
<evidence type="ECO:0000256" key="13">
    <source>
        <dbReference type="ARBA" id="ARBA00022989"/>
    </source>
</evidence>
<evidence type="ECO:0000256" key="7">
    <source>
        <dbReference type="ARBA" id="ARBA00022670"/>
    </source>
</evidence>
<evidence type="ECO:0000256" key="4">
    <source>
        <dbReference type="ARBA" id="ARBA00022525"/>
    </source>
</evidence>
<keyword evidence="14 23" id="KW-0482">Metalloprotease</keyword>
<evidence type="ECO:0000313" key="34">
    <source>
        <dbReference type="Ensembl" id="ENSNGAP00000007655.1"/>
    </source>
</evidence>
<reference evidence="34" key="1">
    <citation type="submission" date="2025-08" db="UniProtKB">
        <authorList>
            <consortium name="Ensembl"/>
        </authorList>
    </citation>
    <scope>IDENTIFICATION</scope>
</reference>
<dbReference type="Ensembl" id="ENSNGAT00000013143.1">
    <property type="protein sequence ID" value="ENSNGAP00000007655.1"/>
    <property type="gene ID" value="ENSNGAG00000010829.1"/>
</dbReference>
<dbReference type="Pfam" id="PF01400">
    <property type="entry name" value="Astacin"/>
    <property type="match status" value="1"/>
</dbReference>
<keyword evidence="3" id="KW-1003">Cell membrane</keyword>
<proteinExistence type="predicted"/>
<evidence type="ECO:0000256" key="24">
    <source>
        <dbReference type="PIRSR" id="PIRSR001196-1"/>
    </source>
</evidence>
<keyword evidence="9 23" id="KW-0479">Metal-binding</keyword>
<gene>
    <name evidence="34" type="primary">Mep1b</name>
</gene>
<keyword evidence="13 29" id="KW-1133">Transmembrane helix</keyword>
<dbReference type="InterPro" id="IPR013320">
    <property type="entry name" value="ConA-like_dom_sf"/>
</dbReference>
<dbReference type="GO" id="GO:0005576">
    <property type="term" value="C:extracellular region"/>
    <property type="evidence" value="ECO:0007669"/>
    <property type="project" value="UniProtKB-SubCell"/>
</dbReference>
<feature type="domain" description="EGF-like" evidence="30">
    <location>
        <begin position="603"/>
        <end position="643"/>
    </location>
</feature>
<evidence type="ECO:0000256" key="6">
    <source>
        <dbReference type="ARBA" id="ARBA00022553"/>
    </source>
</evidence>
<evidence type="ECO:0000259" key="32">
    <source>
        <dbReference type="PROSITE" id="PS50144"/>
    </source>
</evidence>
<dbReference type="SUPFAM" id="SSF57196">
    <property type="entry name" value="EGF/Laminin"/>
    <property type="match status" value="1"/>
</dbReference>
<feature type="domain" description="MATH" evidence="32">
    <location>
        <begin position="420"/>
        <end position="577"/>
    </location>
</feature>
<keyword evidence="17" id="KW-1015">Disulfide bond</keyword>
<comment type="subunit">
    <text evidence="22">Homotetramer consisting of disulfide-linked beta subunits, or heterotetramer of two alpha and two beta subunits formed by non-covalent association of two disulfide-linked heterodimers. Interacts with MBL2 through its carbohydrate moiety. This interaction may inhibit its catalytic activity. Interacts with TSPAN8.</text>
</comment>
<dbReference type="PROSITE" id="PS50060">
    <property type="entry name" value="MAM_2"/>
    <property type="match status" value="1"/>
</dbReference>
<dbReference type="CDD" id="cd06263">
    <property type="entry name" value="MAM"/>
    <property type="match status" value="1"/>
</dbReference>
<dbReference type="Proteomes" id="UP000694381">
    <property type="component" value="Unassembled WGS sequence"/>
</dbReference>
<feature type="binding site" evidence="25 27">
    <location>
        <position position="155"/>
    </location>
    <ligand>
        <name>Zn(2+)</name>
        <dbReference type="ChEBI" id="CHEBI:29105"/>
        <note>catalytic</note>
    </ligand>
</feature>
<dbReference type="Gene3D" id="2.60.210.10">
    <property type="entry name" value="Apoptosis, Tumor Necrosis Factor Receptor Associated Protein 2, Chain A"/>
    <property type="match status" value="1"/>
</dbReference>
<keyword evidence="12 23" id="KW-0862">Zinc</keyword>
<dbReference type="InterPro" id="IPR000998">
    <property type="entry name" value="MAM_dom"/>
</dbReference>
<dbReference type="GO" id="GO:0017090">
    <property type="term" value="C:meprin A complex"/>
    <property type="evidence" value="ECO:0007669"/>
    <property type="project" value="Ensembl"/>
</dbReference>
<dbReference type="Gene3D" id="3.40.390.10">
    <property type="entry name" value="Collagenase (Catalytic Domain)"/>
    <property type="match status" value="1"/>
</dbReference>
<keyword evidence="35" id="KW-1185">Reference proteome</keyword>
<feature type="signal peptide" evidence="28">
    <location>
        <begin position="1"/>
        <end position="22"/>
    </location>
</feature>
<keyword evidence="15 29" id="KW-0472">Membrane</keyword>
<dbReference type="GO" id="GO:0005886">
    <property type="term" value="C:plasma membrane"/>
    <property type="evidence" value="ECO:0007669"/>
    <property type="project" value="UniProtKB-SubCell"/>
</dbReference>
<evidence type="ECO:0000256" key="16">
    <source>
        <dbReference type="ARBA" id="ARBA00023145"/>
    </source>
</evidence>
<protein>
    <recommendedName>
        <fullName evidence="23">Meprin A subunit</fullName>
        <ecNumber evidence="23">3.4.24.-</ecNumber>
    </recommendedName>
    <alternativeName>
        <fullName evidence="23">Endopeptidase-2</fullName>
    </alternativeName>
</protein>
<comment type="caution">
    <text evidence="26">Lacks conserved residue(s) required for the propagation of feature annotation.</text>
</comment>
<dbReference type="InterPro" id="IPR008294">
    <property type="entry name" value="Meprin"/>
</dbReference>
<dbReference type="SMART" id="SM00137">
    <property type="entry name" value="MAM"/>
    <property type="match status" value="1"/>
</dbReference>
<accession>A0A8C6W4W2</accession>
<keyword evidence="10 28" id="KW-0732">Signal</keyword>
<evidence type="ECO:0000256" key="22">
    <source>
        <dbReference type="ARBA" id="ARBA00061743"/>
    </source>
</evidence>
<dbReference type="PRINTS" id="PR00480">
    <property type="entry name" value="ASTACIN"/>
</dbReference>
<dbReference type="GO" id="GO:0006954">
    <property type="term" value="P:inflammatory response"/>
    <property type="evidence" value="ECO:0007669"/>
    <property type="project" value="UniProtKB-KW"/>
</dbReference>
<dbReference type="SUPFAM" id="SSF55486">
    <property type="entry name" value="Metalloproteases ('zincins'), catalytic domain"/>
    <property type="match status" value="1"/>
</dbReference>
<keyword evidence="6" id="KW-0597">Phosphoprotein</keyword>
<dbReference type="PANTHER" id="PTHR10127:SF814">
    <property type="entry name" value="MEPRIN A SUBUNIT BETA"/>
    <property type="match status" value="1"/>
</dbReference>
<evidence type="ECO:0000256" key="18">
    <source>
        <dbReference type="ARBA" id="ARBA00023180"/>
    </source>
</evidence>
<dbReference type="GeneTree" id="ENSGT00950000183111"/>
<dbReference type="FunFam" id="2.60.120.200:FF:000037">
    <property type="entry name" value="Meprin A subunit"/>
    <property type="match status" value="1"/>
</dbReference>
<keyword evidence="8 29" id="KW-0812">Transmembrane</keyword>
<feature type="binding site" evidence="25">
    <location>
        <position position="46"/>
    </location>
    <ligand>
        <name>Zn(2+)</name>
        <dbReference type="ChEBI" id="CHEBI:29105"/>
        <note>catalytic</note>
    </ligand>
</feature>
<evidence type="ECO:0000256" key="20">
    <source>
        <dbReference type="ARBA" id="ARBA00051946"/>
    </source>
</evidence>
<comment type="function">
    <text evidence="21">Membrane metallopeptidase that sheds many membrane-bound proteins. Exhibits a strong preference for acidic amino acids at the P1' position. Known substrates include: FGF19, VGFA, IL1B, IL18, procollagen I and III, E-cadherin, KLK7, gastrin, ADAM10, tenascin-C. The presence of several pro-inflammatory cytokine among substrates implicate MEP1B in inflammation. It is also involved in tissue remodeling due to its capability to degrade extracellular matrix components.</text>
</comment>
<evidence type="ECO:0000256" key="3">
    <source>
        <dbReference type="ARBA" id="ARBA00022475"/>
    </source>
</evidence>
<dbReference type="SUPFAM" id="SSF49899">
    <property type="entry name" value="Concanavalin A-like lectins/glucanases"/>
    <property type="match status" value="1"/>
</dbReference>
<dbReference type="InterPro" id="IPR006026">
    <property type="entry name" value="Peptidase_Metallo"/>
</dbReference>
<organism evidence="34 35">
    <name type="scientific">Nannospalax galili</name>
    <name type="common">Northern Israeli blind subterranean mole rat</name>
    <name type="synonym">Spalax galili</name>
    <dbReference type="NCBI Taxonomy" id="1026970"/>
    <lineage>
        <taxon>Eukaryota</taxon>
        <taxon>Metazoa</taxon>
        <taxon>Chordata</taxon>
        <taxon>Craniata</taxon>
        <taxon>Vertebrata</taxon>
        <taxon>Euteleostomi</taxon>
        <taxon>Mammalia</taxon>
        <taxon>Eutheria</taxon>
        <taxon>Euarchontoglires</taxon>
        <taxon>Glires</taxon>
        <taxon>Rodentia</taxon>
        <taxon>Myomorpha</taxon>
        <taxon>Muroidea</taxon>
        <taxon>Spalacidae</taxon>
        <taxon>Spalacinae</taxon>
        <taxon>Nannospalax</taxon>
    </lineage>
</organism>
<dbReference type="Pfam" id="PF00629">
    <property type="entry name" value="MAM"/>
    <property type="match status" value="1"/>
</dbReference>
<dbReference type="Gene3D" id="2.10.25.10">
    <property type="entry name" value="Laminin"/>
    <property type="match status" value="1"/>
</dbReference>
<dbReference type="PANTHER" id="PTHR10127">
    <property type="entry name" value="DISCOIDIN, CUB, EGF, LAMININ , AND ZINC METALLOPROTEASE DOMAIN CONTAINING"/>
    <property type="match status" value="1"/>
</dbReference>
<feature type="domain" description="MAM" evidence="31">
    <location>
        <begin position="256"/>
        <end position="422"/>
    </location>
</feature>
<dbReference type="PIRSF" id="PIRSF001196">
    <property type="entry name" value="Meprin"/>
    <property type="match status" value="1"/>
</dbReference>
<dbReference type="InterPro" id="IPR002083">
    <property type="entry name" value="MATH/TRAF_dom"/>
</dbReference>
<evidence type="ECO:0000256" key="19">
    <source>
        <dbReference type="ARBA" id="ARBA00023198"/>
    </source>
</evidence>
<dbReference type="InterPro" id="IPR001506">
    <property type="entry name" value="Peptidase_M12A"/>
</dbReference>
<dbReference type="FunFam" id="2.10.25.10:FF:000363">
    <property type="entry name" value="Meprin A subunit"/>
    <property type="match status" value="1"/>
</dbReference>
<dbReference type="SUPFAM" id="SSF49599">
    <property type="entry name" value="TRAF domain-like"/>
    <property type="match status" value="1"/>
</dbReference>
<dbReference type="GO" id="GO:0042802">
    <property type="term" value="F:identical protein binding"/>
    <property type="evidence" value="ECO:0007669"/>
    <property type="project" value="Ensembl"/>
</dbReference>
<feature type="binding site" evidence="25 27">
    <location>
        <position position="145"/>
    </location>
    <ligand>
        <name>Zn(2+)</name>
        <dbReference type="ChEBI" id="CHEBI:29105"/>
        <note>catalytic</note>
    </ligand>
</feature>
<dbReference type="EC" id="3.4.24.-" evidence="23"/>
<dbReference type="PRINTS" id="PR00020">
    <property type="entry name" value="MAMDOMAIN"/>
</dbReference>
<evidence type="ECO:0000256" key="8">
    <source>
        <dbReference type="ARBA" id="ARBA00022692"/>
    </source>
</evidence>
<keyword evidence="11 23" id="KW-0378">Hydrolase</keyword>
<comment type="catalytic activity">
    <reaction evidence="20">
        <text>Hydrolysis of proteins, including azocasein, and peptides. Hydrolysis of 5-His-|-Leu-6, 6-Leu-|-Cys-7, 14-Ala-|-Leu-15 and 19-Cys-|-Gly-20 bonds in insulin B chain.</text>
        <dbReference type="EC" id="3.4.24.63"/>
    </reaction>
</comment>
<evidence type="ECO:0000256" key="11">
    <source>
        <dbReference type="ARBA" id="ARBA00022801"/>
    </source>
</evidence>
<evidence type="ECO:0000256" key="15">
    <source>
        <dbReference type="ARBA" id="ARBA00023136"/>
    </source>
</evidence>
<evidence type="ECO:0000259" key="30">
    <source>
        <dbReference type="PROSITE" id="PS50026"/>
    </source>
</evidence>
<dbReference type="CDD" id="cd00054">
    <property type="entry name" value="EGF_CA"/>
    <property type="match status" value="1"/>
</dbReference>
<keyword evidence="7 23" id="KW-0645">Protease</keyword>
<dbReference type="GO" id="GO:0006508">
    <property type="term" value="P:proteolysis"/>
    <property type="evidence" value="ECO:0007669"/>
    <property type="project" value="UniProtKB-KW"/>
</dbReference>
<feature type="binding site" evidence="25 27">
    <location>
        <position position="149"/>
    </location>
    <ligand>
        <name>Zn(2+)</name>
        <dbReference type="ChEBI" id="CHEBI:29105"/>
        <note>catalytic</note>
    </ligand>
</feature>
<evidence type="ECO:0000256" key="10">
    <source>
        <dbReference type="ARBA" id="ARBA00022729"/>
    </source>
</evidence>
<evidence type="ECO:0000256" key="12">
    <source>
        <dbReference type="ARBA" id="ARBA00022833"/>
    </source>
</evidence>
<dbReference type="PROSITE" id="PS50144">
    <property type="entry name" value="MATH"/>
    <property type="match status" value="1"/>
</dbReference>
<comment type="cofactor">
    <cofactor evidence="27 28">
        <name>Zn(2+)</name>
        <dbReference type="ChEBI" id="CHEBI:29105"/>
    </cofactor>
    <text evidence="27 28">Binds 1 zinc ion per subunit.</text>
</comment>
<feature type="active site" evidence="24 27">
    <location>
        <position position="146"/>
    </location>
</feature>
<keyword evidence="18" id="KW-0325">Glycoprotein</keyword>
<dbReference type="Pfam" id="PF22486">
    <property type="entry name" value="MATH_2"/>
    <property type="match status" value="1"/>
</dbReference>
<name>A0A8C6W4W2_NANGA</name>
<dbReference type="InterPro" id="IPR008974">
    <property type="entry name" value="TRAF-like"/>
</dbReference>
<evidence type="ECO:0000256" key="17">
    <source>
        <dbReference type="ARBA" id="ARBA00023157"/>
    </source>
</evidence>
<feature type="transmembrane region" description="Helical" evidence="29">
    <location>
        <begin position="652"/>
        <end position="676"/>
    </location>
</feature>
<dbReference type="SMART" id="SM00061">
    <property type="entry name" value="MATH"/>
    <property type="match status" value="1"/>
</dbReference>
<evidence type="ECO:0000256" key="25">
    <source>
        <dbReference type="PIRSR" id="PIRSR001196-2"/>
    </source>
</evidence>
<evidence type="ECO:0000256" key="5">
    <source>
        <dbReference type="ARBA" id="ARBA00022536"/>
    </source>
</evidence>
<dbReference type="FunFam" id="2.60.210.10:FF:000009">
    <property type="entry name" value="Meprin A subunit"/>
    <property type="match status" value="1"/>
</dbReference>
<keyword evidence="16" id="KW-0865">Zymogen</keyword>
<sequence>MGAQRWSCFLVFANFFLVSVKDIDGGVDRDIFDINEDFGLDLFEGDIRLEVQERNSIIGEEYRWPHTIPYVLEDSLEMNAKGVILNAFERYRLKTCIDFKPWTGEANYISVIKDSGCWSSVGNRRVGRQELSIGQNCDRIATVQHEFLHALGFWHEQSRADRDDYVMIVWDRILEGREHNFNVYDDRVSDSLNVPYDYTSVMHYSKTAFQNGTEPTIVTRISDFEDVIGQRMDFSDADLKKLNRLYNCSSSLSFMDSCDFELENICGMIQSSGDSVDWQRVSQIPGGPESDHSNMGRCKGSGFFMHFDTSSVNEGATAMLESRTLYPKRGFQCLEFYLYNSGSGNDQLNIYIREYTTGTPHGVLTLTKEIKEIPIGSWQLYHITLQVTNKFRVAFEGRRGSGVSSGGLSIDDINLSETRCPHHIWHIQNFTQLIDSQEDVYSPPFYSPKGYAFQIYLTLKSLPNVGIYFHLISGANDDQLQWPCPWQQATMTLLDQNPDIRQRMSNQRSITTDPLMTTDNGDYFWDRPSKVGQVVLFPNGTQFSRSRGYGTSAFITQERLKSRDFIKGDDVYIVLTVEDISHLNSTQMKPVPTLNIPGSASTVLDSCSEVQCQNGGICTVLEGRAECRCPAGEDWWYMGTRCENRGSTRDTIIIAVSSTVAVFAVMLIITLVSVYCTRRKYRSKTSSNAAAVNPGDVSAGRHLVIQNLQMESHEEQLGLLKALYF</sequence>
<dbReference type="FunFam" id="3.40.390.10:FF:000015">
    <property type="entry name" value="Meprin A subunit"/>
    <property type="match status" value="1"/>
</dbReference>
<evidence type="ECO:0000256" key="1">
    <source>
        <dbReference type="ARBA" id="ARBA00004251"/>
    </source>
</evidence>